<dbReference type="Gene3D" id="3.10.10.10">
    <property type="entry name" value="HIV Type 1 Reverse Transcriptase, subunit A, domain 1"/>
    <property type="match status" value="1"/>
</dbReference>
<dbReference type="Gene3D" id="3.30.70.270">
    <property type="match status" value="2"/>
</dbReference>
<sequence>MRKAAIPIAVYNADSTHNKAGNITEFVEFRMTIGNHSERIDFAVTNLGSRDLYLGHDWLKRHNLVINWETGTVLFGCCQCVKNPFPLSDADPDDRWDKELEDGDTILAINMEQEAEIRAVHHANDLTATAHAEKPIKTFEEIVPPDYCSFHDLFSKENFNKLPNRKPWDHAIELIPNAKSMLDCKVYPLNQNEQEQLNKFLNENLESGRIRESKSPFASPFFFVKKKDGSLRPVQDYRKLNEMTIKNRYPLPLISELIDKLQGVKYFTKLDVCWGYNNVRIKEGDEAKATFRTNRGLFEPTVMFFGLTNLPTTFQWMMNDIFKDLIAEGKVTIYLDDILIFTKGLDEHQRIIRRCEFEVLETEYLGVIISEGQVRMDPIKLAGIAEWPTPTKKKELQSFLGFTNFYCKFIKNYSKVVHALTQLTGNAEWTWGAAQNQAFQQLKKQMAEDVILAIPN</sequence>
<dbReference type="InterPro" id="IPR021109">
    <property type="entry name" value="Peptidase_aspartic_dom_sf"/>
</dbReference>
<dbReference type="SUPFAM" id="SSF56672">
    <property type="entry name" value="DNA/RNA polymerases"/>
    <property type="match status" value="1"/>
</dbReference>
<reference evidence="3" key="1">
    <citation type="journal article" date="2017" name="Nat. Ecol. Evol.">
        <title>Genome expansion and lineage-specific genetic innovations in the forest pathogenic fungi Armillaria.</title>
        <authorList>
            <person name="Sipos G."/>
            <person name="Prasanna A.N."/>
            <person name="Walter M.C."/>
            <person name="O'Connor E."/>
            <person name="Balint B."/>
            <person name="Krizsan K."/>
            <person name="Kiss B."/>
            <person name="Hess J."/>
            <person name="Varga T."/>
            <person name="Slot J."/>
            <person name="Riley R."/>
            <person name="Boka B."/>
            <person name="Rigling D."/>
            <person name="Barry K."/>
            <person name="Lee J."/>
            <person name="Mihaltcheva S."/>
            <person name="LaButti K."/>
            <person name="Lipzen A."/>
            <person name="Waldron R."/>
            <person name="Moloney N.M."/>
            <person name="Sperisen C."/>
            <person name="Kredics L."/>
            <person name="Vagvoelgyi C."/>
            <person name="Patrignani A."/>
            <person name="Fitzpatrick D."/>
            <person name="Nagy I."/>
            <person name="Doyle S."/>
            <person name="Anderson J.B."/>
            <person name="Grigoriev I.V."/>
            <person name="Gueldener U."/>
            <person name="Muensterkoetter M."/>
            <person name="Nagy L.G."/>
        </authorList>
    </citation>
    <scope>NUCLEOTIDE SEQUENCE [LARGE SCALE GENOMIC DNA]</scope>
    <source>
        <strain evidence="3">C18/9</strain>
    </source>
</reference>
<dbReference type="PROSITE" id="PS50878">
    <property type="entry name" value="RT_POL"/>
    <property type="match status" value="1"/>
</dbReference>
<dbReference type="Gene3D" id="2.40.70.10">
    <property type="entry name" value="Acid Proteases"/>
    <property type="match status" value="1"/>
</dbReference>
<dbReference type="CDD" id="cd01647">
    <property type="entry name" value="RT_LTR"/>
    <property type="match status" value="1"/>
</dbReference>
<dbReference type="EMBL" id="FUEG01000002">
    <property type="protein sequence ID" value="SJK99846.1"/>
    <property type="molecule type" value="Genomic_DNA"/>
</dbReference>
<dbReference type="InterPro" id="IPR043128">
    <property type="entry name" value="Rev_trsase/Diguanyl_cyclase"/>
</dbReference>
<evidence type="ECO:0000259" key="1">
    <source>
        <dbReference type="PROSITE" id="PS50878"/>
    </source>
</evidence>
<dbReference type="STRING" id="47428.A0A284QTP7"/>
<dbReference type="InterPro" id="IPR053134">
    <property type="entry name" value="RNA-dir_DNA_polymerase"/>
</dbReference>
<feature type="domain" description="Reverse transcriptase" evidence="1">
    <location>
        <begin position="205"/>
        <end position="404"/>
    </location>
</feature>
<dbReference type="InterPro" id="IPR000477">
    <property type="entry name" value="RT_dom"/>
</dbReference>
<gene>
    <name evidence="2" type="ORF">ARMOST_03157</name>
</gene>
<dbReference type="AlphaFoldDB" id="A0A284QTP7"/>
<evidence type="ECO:0000313" key="2">
    <source>
        <dbReference type="EMBL" id="SJK99846.1"/>
    </source>
</evidence>
<dbReference type="InterPro" id="IPR043502">
    <property type="entry name" value="DNA/RNA_pol_sf"/>
</dbReference>
<proteinExistence type="predicted"/>
<dbReference type="PANTHER" id="PTHR24559:SF440">
    <property type="entry name" value="RIBONUCLEASE H"/>
    <property type="match status" value="1"/>
</dbReference>
<name>A0A284QTP7_ARMOS</name>
<dbReference type="FunFam" id="3.30.70.270:FF:000020">
    <property type="entry name" value="Transposon Tf2-6 polyprotein-like Protein"/>
    <property type="match status" value="1"/>
</dbReference>
<organism evidence="2 3">
    <name type="scientific">Armillaria ostoyae</name>
    <name type="common">Armillaria root rot fungus</name>
    <dbReference type="NCBI Taxonomy" id="47428"/>
    <lineage>
        <taxon>Eukaryota</taxon>
        <taxon>Fungi</taxon>
        <taxon>Dikarya</taxon>
        <taxon>Basidiomycota</taxon>
        <taxon>Agaricomycotina</taxon>
        <taxon>Agaricomycetes</taxon>
        <taxon>Agaricomycetidae</taxon>
        <taxon>Agaricales</taxon>
        <taxon>Marasmiineae</taxon>
        <taxon>Physalacriaceae</taxon>
        <taxon>Armillaria</taxon>
    </lineage>
</organism>
<dbReference type="OMA" id="IRRCEFE"/>
<accession>A0A284QTP7</accession>
<keyword evidence="3" id="KW-1185">Reference proteome</keyword>
<dbReference type="OrthoDB" id="3250101at2759"/>
<dbReference type="Pfam" id="PF00078">
    <property type="entry name" value="RVT_1"/>
    <property type="match status" value="1"/>
</dbReference>
<dbReference type="Proteomes" id="UP000219338">
    <property type="component" value="Unassembled WGS sequence"/>
</dbReference>
<dbReference type="PANTHER" id="PTHR24559">
    <property type="entry name" value="TRANSPOSON TY3-I GAG-POL POLYPROTEIN"/>
    <property type="match status" value="1"/>
</dbReference>
<protein>
    <recommendedName>
        <fullName evidence="1">Reverse transcriptase domain-containing protein</fullName>
    </recommendedName>
</protein>
<evidence type="ECO:0000313" key="3">
    <source>
        <dbReference type="Proteomes" id="UP000219338"/>
    </source>
</evidence>